<evidence type="ECO:0000256" key="1">
    <source>
        <dbReference type="SAM" id="MobiDB-lite"/>
    </source>
</evidence>
<dbReference type="EMBL" id="OK499991">
    <property type="protein sequence ID" value="UGO50658.1"/>
    <property type="molecule type" value="Genomic_DNA"/>
</dbReference>
<name>A0AAE8YVD5_9CAUD</name>
<protein>
    <submittedName>
        <fullName evidence="2">Uncharacterized protein</fullName>
    </submittedName>
</protein>
<feature type="compositionally biased region" description="Basic and acidic residues" evidence="1">
    <location>
        <begin position="41"/>
        <end position="55"/>
    </location>
</feature>
<organism evidence="2 3">
    <name type="scientific">Bacillus phage vB_BanS_Sophrita</name>
    <dbReference type="NCBI Taxonomy" id="2894790"/>
    <lineage>
        <taxon>Viruses</taxon>
        <taxon>Duplodnaviria</taxon>
        <taxon>Heunggongvirae</taxon>
        <taxon>Uroviricota</taxon>
        <taxon>Caudoviricetes</taxon>
        <taxon>Joanripponvirinae</taxon>
        <taxon>Sophritavirus</taxon>
        <taxon>Sophritavirus sophrita</taxon>
    </lineage>
</organism>
<dbReference type="Proteomes" id="UP000827460">
    <property type="component" value="Segment"/>
</dbReference>
<keyword evidence="3" id="KW-1185">Reference proteome</keyword>
<proteinExistence type="predicted"/>
<feature type="compositionally biased region" description="Basic residues" evidence="1">
    <location>
        <begin position="1"/>
        <end position="11"/>
    </location>
</feature>
<evidence type="ECO:0000313" key="2">
    <source>
        <dbReference type="EMBL" id="UGO50658.1"/>
    </source>
</evidence>
<accession>A0AAE8YVD5</accession>
<sequence length="55" mass="6586">MTRKKKKRKTIGKMTQNRGVMPPPTVKDEDKRKKNDRRKSKQEQKAKIKRGDYDV</sequence>
<reference evidence="2" key="1">
    <citation type="submission" date="2021-10" db="EMBL/GenBank/DDBJ databases">
        <authorList>
            <person name="Lavering E.D."/>
            <person name="James R."/>
            <person name="Fairholm J.D."/>
            <person name="Ogilvie B.H."/>
            <person name="Thurgood T.L."/>
            <person name="Robison R.A."/>
            <person name="Grose J.H."/>
        </authorList>
    </citation>
    <scope>NUCLEOTIDE SEQUENCE</scope>
</reference>
<gene>
    <name evidence="2" type="ORF">SOPHRITA_67</name>
</gene>
<evidence type="ECO:0000313" key="3">
    <source>
        <dbReference type="Proteomes" id="UP000827460"/>
    </source>
</evidence>
<feature type="region of interest" description="Disordered" evidence="1">
    <location>
        <begin position="1"/>
        <end position="55"/>
    </location>
</feature>